<dbReference type="OrthoDB" id="9803125at2"/>
<dbReference type="InterPro" id="IPR019831">
    <property type="entry name" value="Mn/Fe_SOD_N"/>
</dbReference>
<dbReference type="Gene3D" id="3.55.40.20">
    <property type="entry name" value="Iron/manganese superoxide dismutase, C-terminal domain"/>
    <property type="match status" value="1"/>
</dbReference>
<dbReference type="EC" id="1.15.1.1" evidence="2 6"/>
<dbReference type="RefSeq" id="WP_091677961.1">
    <property type="nucleotide sequence ID" value="NZ_FOSN01000002.1"/>
</dbReference>
<dbReference type="InterPro" id="IPR036314">
    <property type="entry name" value="SOD_C_sf"/>
</dbReference>
<organism evidence="9 10">
    <name type="scientific">Methylocapsa palsarum</name>
    <dbReference type="NCBI Taxonomy" id="1612308"/>
    <lineage>
        <taxon>Bacteria</taxon>
        <taxon>Pseudomonadati</taxon>
        <taxon>Pseudomonadota</taxon>
        <taxon>Alphaproteobacteria</taxon>
        <taxon>Hyphomicrobiales</taxon>
        <taxon>Beijerinckiaceae</taxon>
        <taxon>Methylocapsa</taxon>
    </lineage>
</organism>
<comment type="similarity">
    <text evidence="1 6">Belongs to the iron/manganese superoxide dismutase family.</text>
</comment>
<gene>
    <name evidence="9" type="ORF">SAMN05444581_102111</name>
</gene>
<feature type="domain" description="Manganese/iron superoxide dismutase N-terminal" evidence="7">
    <location>
        <begin position="48"/>
        <end position="128"/>
    </location>
</feature>
<evidence type="ECO:0000259" key="7">
    <source>
        <dbReference type="Pfam" id="PF00081"/>
    </source>
</evidence>
<reference evidence="9 10" key="1">
    <citation type="submission" date="2016-10" db="EMBL/GenBank/DDBJ databases">
        <authorList>
            <person name="de Groot N.N."/>
        </authorList>
    </citation>
    <scope>NUCLEOTIDE SEQUENCE [LARGE SCALE GENOMIC DNA]</scope>
    <source>
        <strain evidence="9 10">NE2</strain>
    </source>
</reference>
<dbReference type="SUPFAM" id="SSF54719">
    <property type="entry name" value="Fe,Mn superoxide dismutase (SOD), C-terminal domain"/>
    <property type="match status" value="1"/>
</dbReference>
<evidence type="ECO:0000313" key="9">
    <source>
        <dbReference type="EMBL" id="SFK10490.1"/>
    </source>
</evidence>
<dbReference type="GO" id="GO:0046872">
    <property type="term" value="F:metal ion binding"/>
    <property type="evidence" value="ECO:0007669"/>
    <property type="project" value="UniProtKB-KW"/>
</dbReference>
<dbReference type="EMBL" id="FOSN01000002">
    <property type="protein sequence ID" value="SFK10490.1"/>
    <property type="molecule type" value="Genomic_DNA"/>
</dbReference>
<evidence type="ECO:0000256" key="6">
    <source>
        <dbReference type="RuleBase" id="RU000414"/>
    </source>
</evidence>
<dbReference type="PRINTS" id="PR01703">
    <property type="entry name" value="MNSODISMTASE"/>
</dbReference>
<evidence type="ECO:0000313" key="10">
    <source>
        <dbReference type="Proteomes" id="UP000198755"/>
    </source>
</evidence>
<proteinExistence type="inferred from homology"/>
<dbReference type="PROSITE" id="PS00088">
    <property type="entry name" value="SOD_MN"/>
    <property type="match status" value="1"/>
</dbReference>
<dbReference type="GO" id="GO:0004784">
    <property type="term" value="F:superoxide dismutase activity"/>
    <property type="evidence" value="ECO:0007669"/>
    <property type="project" value="UniProtKB-EC"/>
</dbReference>
<keyword evidence="10" id="KW-1185">Reference proteome</keyword>
<dbReference type="Gene3D" id="1.10.287.990">
    <property type="entry name" value="Fe,Mn superoxide dismutase (SOD) domain"/>
    <property type="match status" value="1"/>
</dbReference>
<dbReference type="InterPro" id="IPR019833">
    <property type="entry name" value="Mn/Fe_SOD_BS"/>
</dbReference>
<feature type="binding site" evidence="5">
    <location>
        <position position="71"/>
    </location>
    <ligand>
        <name>Mn(2+)</name>
        <dbReference type="ChEBI" id="CHEBI:29035"/>
    </ligand>
</feature>
<dbReference type="InterPro" id="IPR001189">
    <property type="entry name" value="Mn/Fe_SOD"/>
</dbReference>
<evidence type="ECO:0000256" key="5">
    <source>
        <dbReference type="PIRSR" id="PIRSR000349-1"/>
    </source>
</evidence>
<dbReference type="PIRSF" id="PIRSF000349">
    <property type="entry name" value="SODismutase"/>
    <property type="match status" value="1"/>
</dbReference>
<accession>A0A1I3WT21</accession>
<dbReference type="AlphaFoldDB" id="A0A1I3WT21"/>
<feature type="binding site" evidence="5">
    <location>
        <position position="204"/>
    </location>
    <ligand>
        <name>Mn(2+)</name>
        <dbReference type="ChEBI" id="CHEBI:29035"/>
    </ligand>
</feature>
<evidence type="ECO:0000256" key="2">
    <source>
        <dbReference type="ARBA" id="ARBA00012682"/>
    </source>
</evidence>
<keyword evidence="4 6" id="KW-0560">Oxidoreductase</keyword>
<comment type="function">
    <text evidence="6">Destroys radicals which are normally produced within the cells and which are toxic to biological systems.</text>
</comment>
<dbReference type="InterPro" id="IPR019832">
    <property type="entry name" value="Mn/Fe_SOD_C"/>
</dbReference>
<dbReference type="Proteomes" id="UP000198755">
    <property type="component" value="Unassembled WGS sequence"/>
</dbReference>
<dbReference type="STRING" id="1612308.SAMN05444581_102111"/>
<dbReference type="InterPro" id="IPR036324">
    <property type="entry name" value="Mn/Fe_SOD_N_sf"/>
</dbReference>
<dbReference type="Pfam" id="PF00081">
    <property type="entry name" value="Sod_Fe_N"/>
    <property type="match status" value="1"/>
</dbReference>
<keyword evidence="3 5" id="KW-0479">Metal-binding</keyword>
<dbReference type="SUPFAM" id="SSF46609">
    <property type="entry name" value="Fe,Mn superoxide dismutase (SOD), N-terminal domain"/>
    <property type="match status" value="1"/>
</dbReference>
<protein>
    <recommendedName>
        <fullName evidence="2 6">Superoxide dismutase</fullName>
        <ecNumber evidence="2 6">1.15.1.1</ecNumber>
    </recommendedName>
</protein>
<dbReference type="PANTHER" id="PTHR42769:SF3">
    <property type="entry name" value="SUPEROXIDE DISMUTASE [FE] 2, CHLOROPLASTIC"/>
    <property type="match status" value="1"/>
</dbReference>
<name>A0A1I3WT21_9HYPH</name>
<comment type="catalytic activity">
    <reaction evidence="6">
        <text>2 superoxide + 2 H(+) = H2O2 + O2</text>
        <dbReference type="Rhea" id="RHEA:20696"/>
        <dbReference type="ChEBI" id="CHEBI:15378"/>
        <dbReference type="ChEBI" id="CHEBI:15379"/>
        <dbReference type="ChEBI" id="CHEBI:16240"/>
        <dbReference type="ChEBI" id="CHEBI:18421"/>
        <dbReference type="EC" id="1.15.1.1"/>
    </reaction>
</comment>
<evidence type="ECO:0000256" key="1">
    <source>
        <dbReference type="ARBA" id="ARBA00008714"/>
    </source>
</evidence>
<sequence length="242" mass="26203">MNSGHTIDKRALSAGIDRRALCAGSLALIGVTAVKTSAAADETKLEASFPALPYADDALAPVISSETIAYHYGKHHKGYYDAVLKAVAGTELSGLTLEQIVRKSAGDGAALFNPAGQLWNHNFYWVSMRPKGGGKPSGAIAARIDEDFGNYDEFKKQFAAAAVKHFGSGWVWLIQDPNNKLAIVATANADSPMAHGVRCLLTCDVWEHAYYIDHRNRRADYANAWLDQLVNWDFANHNLGAG</sequence>
<feature type="domain" description="Manganese/iron superoxide dismutase C-terminal" evidence="8">
    <location>
        <begin position="136"/>
        <end position="237"/>
    </location>
</feature>
<evidence type="ECO:0000259" key="8">
    <source>
        <dbReference type="Pfam" id="PF02777"/>
    </source>
</evidence>
<evidence type="ECO:0000256" key="3">
    <source>
        <dbReference type="ARBA" id="ARBA00022723"/>
    </source>
</evidence>
<feature type="binding site" evidence="5">
    <location>
        <position position="208"/>
    </location>
    <ligand>
        <name>Mn(2+)</name>
        <dbReference type="ChEBI" id="CHEBI:29035"/>
    </ligand>
</feature>
<dbReference type="PANTHER" id="PTHR42769">
    <property type="entry name" value="SUPEROXIDE DISMUTASE"/>
    <property type="match status" value="1"/>
</dbReference>
<evidence type="ECO:0000256" key="4">
    <source>
        <dbReference type="ARBA" id="ARBA00023002"/>
    </source>
</evidence>
<feature type="binding site" evidence="5">
    <location>
        <position position="121"/>
    </location>
    <ligand>
        <name>Mn(2+)</name>
        <dbReference type="ChEBI" id="CHEBI:29035"/>
    </ligand>
</feature>
<dbReference type="Pfam" id="PF02777">
    <property type="entry name" value="Sod_Fe_C"/>
    <property type="match status" value="1"/>
</dbReference>